<name>A0A0F4GJI3_9PEZI</name>
<feature type="compositionally biased region" description="Polar residues" evidence="1">
    <location>
        <begin position="245"/>
        <end position="258"/>
    </location>
</feature>
<comment type="caution">
    <text evidence="3">The sequence shown here is derived from an EMBL/GenBank/DDBJ whole genome shotgun (WGS) entry which is preliminary data.</text>
</comment>
<feature type="compositionally biased region" description="Low complexity" evidence="1">
    <location>
        <begin position="174"/>
        <end position="187"/>
    </location>
</feature>
<evidence type="ECO:0000313" key="4">
    <source>
        <dbReference type="Proteomes" id="UP000033647"/>
    </source>
</evidence>
<feature type="compositionally biased region" description="Acidic residues" evidence="1">
    <location>
        <begin position="281"/>
        <end position="296"/>
    </location>
</feature>
<gene>
    <name evidence="3" type="ORF">TI39_contig669g00012</name>
</gene>
<protein>
    <recommendedName>
        <fullName evidence="2">Stc1 domain-containing protein</fullName>
    </recommendedName>
</protein>
<dbReference type="InterPro" id="IPR024630">
    <property type="entry name" value="Stc1"/>
</dbReference>
<evidence type="ECO:0000313" key="3">
    <source>
        <dbReference type="EMBL" id="KJX96355.1"/>
    </source>
</evidence>
<dbReference type="Pfam" id="PF12898">
    <property type="entry name" value="Stc1"/>
    <property type="match status" value="1"/>
</dbReference>
<proteinExistence type="predicted"/>
<organism evidence="3 4">
    <name type="scientific">Zymoseptoria brevis</name>
    <dbReference type="NCBI Taxonomy" id="1047168"/>
    <lineage>
        <taxon>Eukaryota</taxon>
        <taxon>Fungi</taxon>
        <taxon>Dikarya</taxon>
        <taxon>Ascomycota</taxon>
        <taxon>Pezizomycotina</taxon>
        <taxon>Dothideomycetes</taxon>
        <taxon>Dothideomycetidae</taxon>
        <taxon>Mycosphaerellales</taxon>
        <taxon>Mycosphaerellaceae</taxon>
        <taxon>Zymoseptoria</taxon>
    </lineage>
</organism>
<evidence type="ECO:0000259" key="2">
    <source>
        <dbReference type="Pfam" id="PF12898"/>
    </source>
</evidence>
<dbReference type="AlphaFoldDB" id="A0A0F4GJI3"/>
<reference evidence="3 4" key="1">
    <citation type="submission" date="2015-03" db="EMBL/GenBank/DDBJ databases">
        <title>RNA-seq based gene annotation and comparative genomics of four Zymoseptoria species reveal species-specific pathogenicity related genes and transposable element activity.</title>
        <authorList>
            <person name="Grandaubert J."/>
            <person name="Bhattacharyya A."/>
            <person name="Stukenbrock E.H."/>
        </authorList>
    </citation>
    <scope>NUCLEOTIDE SEQUENCE [LARGE SCALE GENOMIC DNA]</scope>
    <source>
        <strain evidence="3 4">Zb18110</strain>
    </source>
</reference>
<keyword evidence="4" id="KW-1185">Reference proteome</keyword>
<sequence length="296" mass="31239">MAKTKGSFHPYQNTGYVTGGPNSITNSQKIKCNGCSVVKPPAGFSSKKLEILQSHIILQKNKGKTFDAAKQQYIPCVGCTAKQPVEMTCYYCDKTKALDKFSLAQRKKRDTAECWKCAKIREGVEPDENDSDSSGSGSGEESGGSSEVDEHSGGVSFNEDQFTSAMASTSLTDTRSTYPSSTTRSSTNGGVSLGNSAPSTNTYTSSTTRSTAGGNTWSTVKSNSTTGNATIPIAPGFNANKYRTAPSSDAGSTTSNQTARKKGGGWAKPESGLKAKQNVSEPEDDEDEDVLSSDSD</sequence>
<dbReference type="STRING" id="1047168.A0A0F4GJI3"/>
<feature type="region of interest" description="Disordered" evidence="1">
    <location>
        <begin position="125"/>
        <end position="157"/>
    </location>
</feature>
<dbReference type="OrthoDB" id="3514033at2759"/>
<feature type="domain" description="Stc1" evidence="2">
    <location>
        <begin position="31"/>
        <end position="118"/>
    </location>
</feature>
<feature type="compositionally biased region" description="Low complexity" evidence="1">
    <location>
        <begin position="196"/>
        <end position="216"/>
    </location>
</feature>
<feature type="region of interest" description="Disordered" evidence="1">
    <location>
        <begin position="169"/>
        <end position="296"/>
    </location>
</feature>
<accession>A0A0F4GJI3</accession>
<evidence type="ECO:0000256" key="1">
    <source>
        <dbReference type="SAM" id="MobiDB-lite"/>
    </source>
</evidence>
<dbReference type="Proteomes" id="UP000033647">
    <property type="component" value="Unassembled WGS sequence"/>
</dbReference>
<dbReference type="EMBL" id="LAFY01000661">
    <property type="protein sequence ID" value="KJX96355.1"/>
    <property type="molecule type" value="Genomic_DNA"/>
</dbReference>
<feature type="compositionally biased region" description="Polar residues" evidence="1">
    <location>
        <begin position="217"/>
        <end position="229"/>
    </location>
</feature>